<dbReference type="GO" id="GO:0005125">
    <property type="term" value="F:cytokine activity"/>
    <property type="evidence" value="ECO:0007669"/>
    <property type="project" value="UniProtKB-KW"/>
</dbReference>
<evidence type="ECO:0000313" key="8">
    <source>
        <dbReference type="Proteomes" id="UP000812440"/>
    </source>
</evidence>
<dbReference type="Gene3D" id="2.10.90.10">
    <property type="entry name" value="Cystine-knot cytokines"/>
    <property type="match status" value="1"/>
</dbReference>
<feature type="chain" id="PRO_5035856616" evidence="6">
    <location>
        <begin position="16"/>
        <end position="139"/>
    </location>
</feature>
<feature type="signal peptide" evidence="6">
    <location>
        <begin position="1"/>
        <end position="15"/>
    </location>
</feature>
<sequence length="139" mass="15632">MLASLLLLVFGTTLGRKCPFTREMFTFPTNLKISVNLSGDGQGYSQAHDLQTRSLSGWNYSINHDENRFPAMIREARCLHRGCANSTGHVDLSLLSYPIKQEILVLRREMKECSASFTLEKQVVTVACTCVNPVIRNHD</sequence>
<dbReference type="InterPro" id="IPR010345">
    <property type="entry name" value="IL-17_fam"/>
</dbReference>
<evidence type="ECO:0000256" key="6">
    <source>
        <dbReference type="SAM" id="SignalP"/>
    </source>
</evidence>
<reference evidence="7" key="1">
    <citation type="thesis" date="2020" institute="ProQuest LLC" country="789 East Eisenhower Parkway, Ann Arbor, MI, USA">
        <title>Comparative Genomics and Chromosome Evolution.</title>
        <authorList>
            <person name="Mudd A.B."/>
        </authorList>
    </citation>
    <scope>NUCLEOTIDE SEQUENCE</scope>
    <source>
        <strain evidence="7">Female2</strain>
        <tissue evidence="7">Blood</tissue>
    </source>
</reference>
<gene>
    <name evidence="7" type="ORF">GDO86_010568</name>
</gene>
<comment type="subcellular location">
    <subcellularLocation>
        <location evidence="1">Secreted</location>
    </subcellularLocation>
</comment>
<dbReference type="EMBL" id="JAACNH010000004">
    <property type="protein sequence ID" value="KAG8445829.1"/>
    <property type="molecule type" value="Genomic_DNA"/>
</dbReference>
<keyword evidence="4" id="KW-0964">Secreted</keyword>
<evidence type="ECO:0000256" key="5">
    <source>
        <dbReference type="ARBA" id="ARBA00022729"/>
    </source>
</evidence>
<comment type="similarity">
    <text evidence="2">Belongs to the IL-17 family.</text>
</comment>
<dbReference type="GO" id="GO:0005615">
    <property type="term" value="C:extracellular space"/>
    <property type="evidence" value="ECO:0007669"/>
    <property type="project" value="UniProtKB-KW"/>
</dbReference>
<evidence type="ECO:0000313" key="7">
    <source>
        <dbReference type="EMBL" id="KAG8445829.1"/>
    </source>
</evidence>
<evidence type="ECO:0000256" key="2">
    <source>
        <dbReference type="ARBA" id="ARBA00007236"/>
    </source>
</evidence>
<dbReference type="OrthoDB" id="6093351at2759"/>
<dbReference type="InterPro" id="IPR029034">
    <property type="entry name" value="Cystine-knot_cytokine"/>
</dbReference>
<dbReference type="AlphaFoldDB" id="A0A8T2JKZ5"/>
<evidence type="ECO:0000256" key="4">
    <source>
        <dbReference type="ARBA" id="ARBA00022525"/>
    </source>
</evidence>
<organism evidence="7 8">
    <name type="scientific">Hymenochirus boettgeri</name>
    <name type="common">Congo dwarf clawed frog</name>
    <dbReference type="NCBI Taxonomy" id="247094"/>
    <lineage>
        <taxon>Eukaryota</taxon>
        <taxon>Metazoa</taxon>
        <taxon>Chordata</taxon>
        <taxon>Craniata</taxon>
        <taxon>Vertebrata</taxon>
        <taxon>Euteleostomi</taxon>
        <taxon>Amphibia</taxon>
        <taxon>Batrachia</taxon>
        <taxon>Anura</taxon>
        <taxon>Pipoidea</taxon>
        <taxon>Pipidae</taxon>
        <taxon>Pipinae</taxon>
        <taxon>Hymenochirus</taxon>
    </lineage>
</organism>
<keyword evidence="3" id="KW-0202">Cytokine</keyword>
<comment type="caution">
    <text evidence="7">The sequence shown here is derived from an EMBL/GenBank/DDBJ whole genome shotgun (WGS) entry which is preliminary data.</text>
</comment>
<dbReference type="SUPFAM" id="SSF57501">
    <property type="entry name" value="Cystine-knot cytokines"/>
    <property type="match status" value="1"/>
</dbReference>
<proteinExistence type="inferred from homology"/>
<dbReference type="Pfam" id="PF06083">
    <property type="entry name" value="IL17"/>
    <property type="match status" value="1"/>
</dbReference>
<dbReference type="PRINTS" id="PR01932">
    <property type="entry name" value="INTRLEUKIN17"/>
</dbReference>
<dbReference type="Proteomes" id="UP000812440">
    <property type="component" value="Chromosome 5"/>
</dbReference>
<keyword evidence="8" id="KW-1185">Reference proteome</keyword>
<protein>
    <submittedName>
        <fullName evidence="7">Uncharacterized protein</fullName>
    </submittedName>
</protein>
<evidence type="ECO:0000256" key="3">
    <source>
        <dbReference type="ARBA" id="ARBA00022514"/>
    </source>
</evidence>
<name>A0A8T2JKZ5_9PIPI</name>
<accession>A0A8T2JKZ5</accession>
<evidence type="ECO:0000256" key="1">
    <source>
        <dbReference type="ARBA" id="ARBA00004613"/>
    </source>
</evidence>
<dbReference type="GO" id="GO:0006954">
    <property type="term" value="P:inflammatory response"/>
    <property type="evidence" value="ECO:0007669"/>
    <property type="project" value="InterPro"/>
</dbReference>
<dbReference type="InterPro" id="IPR020440">
    <property type="entry name" value="IL-17_chr"/>
</dbReference>
<keyword evidence="5 6" id="KW-0732">Signal</keyword>